<dbReference type="InterPro" id="IPR026319">
    <property type="entry name" value="ZC2HC1A/B-like"/>
</dbReference>
<feature type="domain" description="C2HC/C3H-type" evidence="6">
    <location>
        <begin position="22"/>
        <end position="51"/>
    </location>
</feature>
<dbReference type="PANTHER" id="PTHR13555:SF68">
    <property type="entry name" value="ZINC FINGER PROTEIN 474"/>
    <property type="match status" value="1"/>
</dbReference>
<dbReference type="PANTHER" id="PTHR13555">
    <property type="entry name" value="C2H2 ZINC FINGER CGI-62-RELATED"/>
    <property type="match status" value="1"/>
</dbReference>
<keyword evidence="3 5" id="KW-0863">Zinc-finger</keyword>
<dbReference type="InterPro" id="IPR049899">
    <property type="entry name" value="Znf_C2HC_C3H"/>
</dbReference>
<dbReference type="PROSITE" id="PS52027">
    <property type="entry name" value="ZF_C2HC_C3H"/>
    <property type="match status" value="2"/>
</dbReference>
<sequence>MLHNRTKQECSGSGTRGACARTTVNCYLCGREFGSLSITIHEPQCLNKWHLENSKLPTHQRRPEPNKPDIRFTAAGKVDYQGTMDAIWQSHLEQLVPCGACSRTFMPDRLPIHERSCKGPK</sequence>
<dbReference type="EMBL" id="OC323579">
    <property type="protein sequence ID" value="CAD7413271.1"/>
    <property type="molecule type" value="Genomic_DNA"/>
</dbReference>
<accession>A0A7R9DEL9</accession>
<evidence type="ECO:0000256" key="5">
    <source>
        <dbReference type="PROSITE-ProRule" id="PRU01371"/>
    </source>
</evidence>
<feature type="domain" description="C2HC/C3H-type" evidence="6">
    <location>
        <begin position="94"/>
        <end position="121"/>
    </location>
</feature>
<dbReference type="AlphaFoldDB" id="A0A7R9DEL9"/>
<gene>
    <name evidence="7" type="ORF">TCEB3V08_LOCUS11708</name>
</gene>
<keyword evidence="4" id="KW-0862">Zinc</keyword>
<evidence type="ECO:0000256" key="4">
    <source>
        <dbReference type="ARBA" id="ARBA00022833"/>
    </source>
</evidence>
<dbReference type="GO" id="GO:0008270">
    <property type="term" value="F:zinc ion binding"/>
    <property type="evidence" value="ECO:0007669"/>
    <property type="project" value="UniProtKB-KW"/>
</dbReference>
<keyword evidence="1" id="KW-0479">Metal-binding</keyword>
<evidence type="ECO:0000256" key="2">
    <source>
        <dbReference type="ARBA" id="ARBA00022737"/>
    </source>
</evidence>
<keyword evidence="2" id="KW-0677">Repeat</keyword>
<dbReference type="Pfam" id="PF13913">
    <property type="entry name" value="zf-C2HC_2"/>
    <property type="match status" value="2"/>
</dbReference>
<reference evidence="7" key="1">
    <citation type="submission" date="2020-11" db="EMBL/GenBank/DDBJ databases">
        <authorList>
            <person name="Tran Van P."/>
        </authorList>
    </citation>
    <scope>NUCLEOTIDE SEQUENCE</scope>
</reference>
<evidence type="ECO:0000313" key="7">
    <source>
        <dbReference type="EMBL" id="CAD7413271.1"/>
    </source>
</evidence>
<protein>
    <recommendedName>
        <fullName evidence="6">C2HC/C3H-type domain-containing protein</fullName>
    </recommendedName>
</protein>
<organism evidence="7">
    <name type="scientific">Timema cristinae</name>
    <name type="common">Walking stick</name>
    <dbReference type="NCBI Taxonomy" id="61476"/>
    <lineage>
        <taxon>Eukaryota</taxon>
        <taxon>Metazoa</taxon>
        <taxon>Ecdysozoa</taxon>
        <taxon>Arthropoda</taxon>
        <taxon>Hexapoda</taxon>
        <taxon>Insecta</taxon>
        <taxon>Pterygota</taxon>
        <taxon>Neoptera</taxon>
        <taxon>Polyneoptera</taxon>
        <taxon>Phasmatodea</taxon>
        <taxon>Timematodea</taxon>
        <taxon>Timematoidea</taxon>
        <taxon>Timematidae</taxon>
        <taxon>Timema</taxon>
    </lineage>
</organism>
<name>A0A7R9DEL9_TIMCR</name>
<evidence type="ECO:0000259" key="6">
    <source>
        <dbReference type="PROSITE" id="PS52027"/>
    </source>
</evidence>
<dbReference type="Gene3D" id="3.30.160.60">
    <property type="entry name" value="Classic Zinc Finger"/>
    <property type="match status" value="2"/>
</dbReference>
<proteinExistence type="predicted"/>
<evidence type="ECO:0000256" key="1">
    <source>
        <dbReference type="ARBA" id="ARBA00022723"/>
    </source>
</evidence>
<evidence type="ECO:0000256" key="3">
    <source>
        <dbReference type="ARBA" id="ARBA00022771"/>
    </source>
</evidence>